<dbReference type="KEGG" id="bgt:106059187"/>
<evidence type="ECO:0000256" key="2">
    <source>
        <dbReference type="SAM" id="MobiDB-lite"/>
    </source>
</evidence>
<dbReference type="Gene3D" id="2.60.120.40">
    <property type="match status" value="1"/>
</dbReference>
<dbReference type="Proteomes" id="UP000076420">
    <property type="component" value="Unassembled WGS sequence"/>
</dbReference>
<dbReference type="EnsemblMetazoa" id="BGLB021472-RA">
    <property type="protein sequence ID" value="BGLB021472-PA"/>
    <property type="gene ID" value="BGLB021472"/>
</dbReference>
<keyword evidence="1" id="KW-0175">Coiled coil</keyword>
<dbReference type="AlphaFoldDB" id="A0A2C9KMN9"/>
<feature type="region of interest" description="Disordered" evidence="2">
    <location>
        <begin position="77"/>
        <end position="108"/>
    </location>
</feature>
<proteinExistence type="predicted"/>
<dbReference type="SUPFAM" id="SSF49842">
    <property type="entry name" value="TNF-like"/>
    <property type="match status" value="1"/>
</dbReference>
<dbReference type="VEuPathDB" id="VectorBase:BGLB021472"/>
<accession>A0A2C9KMN9</accession>
<evidence type="ECO:0000256" key="1">
    <source>
        <dbReference type="SAM" id="Coils"/>
    </source>
</evidence>
<dbReference type="OrthoDB" id="6130535at2759"/>
<evidence type="ECO:0000313" key="3">
    <source>
        <dbReference type="EnsemblMetazoa" id="BGLB021472-PA"/>
    </source>
</evidence>
<dbReference type="EnsemblMetazoa" id="BGLB021472-RB">
    <property type="protein sequence ID" value="BGLB021472-PB"/>
    <property type="gene ID" value="BGLB021472"/>
</dbReference>
<dbReference type="InterPro" id="IPR008983">
    <property type="entry name" value="Tumour_necrosis_fac-like_dom"/>
</dbReference>
<reference evidence="3" key="1">
    <citation type="submission" date="2020-05" db="UniProtKB">
        <authorList>
            <consortium name="EnsemblMetazoa"/>
        </authorList>
    </citation>
    <scope>IDENTIFICATION</scope>
    <source>
        <strain evidence="3">BB02</strain>
    </source>
</reference>
<name>A0A2C9KMN9_BIOGL</name>
<sequence length="611" mass="70968">MNQEDAISNVHFRNADRYCHDMANAPCTLPGRVVTRQDSCALDVSLDLGEDSWPNDYKTLVTENYQERLSLGLTEARPETQRQISSNSMSENENVYCPMTNTDSSKRNRYDNLQGHEEIKEENLMRKFHEQTSVDELQEVTDAHFKDSIFEQLSEFSERYEQQQPKTTHRKEQSRFIDQTLVLNRKFWPHFDELRYIPNKALKRSRVQNVTTYRKYWTTKLIMAVLLFGLIWSSVRLQGRVDHLENTVKRLSDAIQKCSQTQVPSDGNEVQFSVNQNIKELSTSERFGFIAPLVIHREDPENDMEEYEKTYSALPLTIKRENTKIDLVQGDDPAVLSDHVVTPETSSVQPEVKQYISYSNVENNEGINSFEQQIGLASSQEKSIISNNRFRRSAKSEEELIKFCLSQVCKKKKEKALTLPAQLFIGDFYHVYDYKKDFTKQFRDCFVDTSLPTKPYVCKEATVLYPHQDSSLGFYRPVKEQKKKACDQLLELVDFKSGNFRVRVPGIYALNVNITMVLEKHTNHSVALFLNGHAMLACPNGGFRCPRTNEPGSFKYRICNMHGIFELLENDHLQIRTLEDNTVIRIENHRQSQFKAILLHQMSETSRKKKC</sequence>
<gene>
    <name evidence="3" type="primary">106059187</name>
</gene>
<evidence type="ECO:0000313" key="4">
    <source>
        <dbReference type="Proteomes" id="UP000076420"/>
    </source>
</evidence>
<organism evidence="3 4">
    <name type="scientific">Biomphalaria glabrata</name>
    <name type="common">Bloodfluke planorb</name>
    <name type="synonym">Freshwater snail</name>
    <dbReference type="NCBI Taxonomy" id="6526"/>
    <lineage>
        <taxon>Eukaryota</taxon>
        <taxon>Metazoa</taxon>
        <taxon>Spiralia</taxon>
        <taxon>Lophotrochozoa</taxon>
        <taxon>Mollusca</taxon>
        <taxon>Gastropoda</taxon>
        <taxon>Heterobranchia</taxon>
        <taxon>Euthyneura</taxon>
        <taxon>Panpulmonata</taxon>
        <taxon>Hygrophila</taxon>
        <taxon>Lymnaeoidea</taxon>
        <taxon>Planorbidae</taxon>
        <taxon>Biomphalaria</taxon>
    </lineage>
</organism>
<feature type="coiled-coil region" evidence="1">
    <location>
        <begin position="234"/>
        <end position="261"/>
    </location>
</feature>
<dbReference type="VEuPathDB" id="VectorBase:BGLAX_047852"/>
<protein>
    <submittedName>
        <fullName evidence="3">Uncharacterized protein</fullName>
    </submittedName>
</protein>
<feature type="compositionally biased region" description="Polar residues" evidence="2">
    <location>
        <begin position="81"/>
        <end position="103"/>
    </location>
</feature>